<accession>A0A919KSJ8</accession>
<dbReference type="SMART" id="SM00866">
    <property type="entry name" value="UTRA"/>
    <property type="match status" value="1"/>
</dbReference>
<dbReference type="Pfam" id="PF07702">
    <property type="entry name" value="UTRA"/>
    <property type="match status" value="1"/>
</dbReference>
<dbReference type="Proteomes" id="UP000627369">
    <property type="component" value="Unassembled WGS sequence"/>
</dbReference>
<dbReference type="InterPro" id="IPR036388">
    <property type="entry name" value="WH-like_DNA-bd_sf"/>
</dbReference>
<evidence type="ECO:0000313" key="6">
    <source>
        <dbReference type="Proteomes" id="UP000627369"/>
    </source>
</evidence>
<keyword evidence="6" id="KW-1185">Reference proteome</keyword>
<evidence type="ECO:0000256" key="2">
    <source>
        <dbReference type="ARBA" id="ARBA00023125"/>
    </source>
</evidence>
<dbReference type="InterPro" id="IPR028978">
    <property type="entry name" value="Chorismate_lyase_/UTRA_dom_sf"/>
</dbReference>
<dbReference type="RefSeq" id="WP_229872302.1">
    <property type="nucleotide sequence ID" value="NZ_BNAS01000002.1"/>
</dbReference>
<dbReference type="PANTHER" id="PTHR44846">
    <property type="entry name" value="MANNOSYL-D-GLYCERATE TRANSPORT/METABOLISM SYSTEM REPRESSOR MNGR-RELATED"/>
    <property type="match status" value="1"/>
</dbReference>
<dbReference type="InterPro" id="IPR000524">
    <property type="entry name" value="Tscrpt_reg_HTH_GntR"/>
</dbReference>
<keyword evidence="1" id="KW-0805">Transcription regulation</keyword>
<reference evidence="5" key="2">
    <citation type="submission" date="2020-09" db="EMBL/GenBank/DDBJ databases">
        <authorList>
            <person name="Sun Q."/>
            <person name="Zhou Y."/>
        </authorList>
    </citation>
    <scope>NUCLEOTIDE SEQUENCE</scope>
    <source>
        <strain evidence="5">CGMCC 4.7398</strain>
    </source>
</reference>
<organism evidence="5 6">
    <name type="scientific">Promicromonospora soli</name>
    <dbReference type="NCBI Taxonomy" id="2035533"/>
    <lineage>
        <taxon>Bacteria</taxon>
        <taxon>Bacillati</taxon>
        <taxon>Actinomycetota</taxon>
        <taxon>Actinomycetes</taxon>
        <taxon>Micrococcales</taxon>
        <taxon>Promicromonosporaceae</taxon>
        <taxon>Promicromonospora</taxon>
    </lineage>
</organism>
<feature type="domain" description="HTH gntR-type" evidence="4">
    <location>
        <begin position="1"/>
        <end position="68"/>
    </location>
</feature>
<keyword evidence="3" id="KW-0804">Transcription</keyword>
<comment type="caution">
    <text evidence="5">The sequence shown here is derived from an EMBL/GenBank/DDBJ whole genome shotgun (WGS) entry which is preliminary data.</text>
</comment>
<name>A0A919KSJ8_9MICO</name>
<dbReference type="EMBL" id="BNAS01000002">
    <property type="protein sequence ID" value="GHH71515.1"/>
    <property type="molecule type" value="Genomic_DNA"/>
</dbReference>
<evidence type="ECO:0000256" key="3">
    <source>
        <dbReference type="ARBA" id="ARBA00023163"/>
    </source>
</evidence>
<dbReference type="PRINTS" id="PR00035">
    <property type="entry name" value="HTHGNTR"/>
</dbReference>
<dbReference type="SUPFAM" id="SSF64288">
    <property type="entry name" value="Chorismate lyase-like"/>
    <property type="match status" value="1"/>
</dbReference>
<dbReference type="GO" id="GO:0045892">
    <property type="term" value="P:negative regulation of DNA-templated transcription"/>
    <property type="evidence" value="ECO:0007669"/>
    <property type="project" value="TreeGrafter"/>
</dbReference>
<dbReference type="PANTHER" id="PTHR44846:SF17">
    <property type="entry name" value="GNTR-FAMILY TRANSCRIPTIONAL REGULATOR"/>
    <property type="match status" value="1"/>
</dbReference>
<dbReference type="CDD" id="cd07377">
    <property type="entry name" value="WHTH_GntR"/>
    <property type="match status" value="1"/>
</dbReference>
<dbReference type="InterPro" id="IPR050679">
    <property type="entry name" value="Bact_HTH_transcr_reg"/>
</dbReference>
<dbReference type="GO" id="GO:0003700">
    <property type="term" value="F:DNA-binding transcription factor activity"/>
    <property type="evidence" value="ECO:0007669"/>
    <property type="project" value="InterPro"/>
</dbReference>
<evidence type="ECO:0000259" key="4">
    <source>
        <dbReference type="PROSITE" id="PS50949"/>
    </source>
</evidence>
<dbReference type="SMART" id="SM00345">
    <property type="entry name" value="HTH_GNTR"/>
    <property type="match status" value="1"/>
</dbReference>
<dbReference type="Pfam" id="PF00392">
    <property type="entry name" value="GntR"/>
    <property type="match status" value="1"/>
</dbReference>
<proteinExistence type="predicted"/>
<evidence type="ECO:0000313" key="5">
    <source>
        <dbReference type="EMBL" id="GHH71515.1"/>
    </source>
</evidence>
<dbReference type="Gene3D" id="3.40.1410.10">
    <property type="entry name" value="Chorismate lyase-like"/>
    <property type="match status" value="1"/>
</dbReference>
<dbReference type="SUPFAM" id="SSF46785">
    <property type="entry name" value="Winged helix' DNA-binding domain"/>
    <property type="match status" value="1"/>
</dbReference>
<dbReference type="GO" id="GO:0003677">
    <property type="term" value="F:DNA binding"/>
    <property type="evidence" value="ECO:0007669"/>
    <property type="project" value="UniProtKB-KW"/>
</dbReference>
<dbReference type="PROSITE" id="PS50949">
    <property type="entry name" value="HTH_GNTR"/>
    <property type="match status" value="1"/>
</dbReference>
<keyword evidence="2" id="KW-0238">DNA-binding</keyword>
<dbReference type="AlphaFoldDB" id="A0A919KSJ8"/>
<dbReference type="InterPro" id="IPR036390">
    <property type="entry name" value="WH_DNA-bd_sf"/>
</dbReference>
<evidence type="ECO:0000256" key="1">
    <source>
        <dbReference type="ARBA" id="ARBA00023015"/>
    </source>
</evidence>
<dbReference type="Gene3D" id="1.10.10.10">
    <property type="entry name" value="Winged helix-like DNA-binding domain superfamily/Winged helix DNA-binding domain"/>
    <property type="match status" value="1"/>
</dbReference>
<gene>
    <name evidence="5" type="ORF">GCM10017772_20040</name>
</gene>
<reference evidence="5" key="1">
    <citation type="journal article" date="2014" name="Int. J. Syst. Evol. Microbiol.">
        <title>Complete genome sequence of Corynebacterium casei LMG S-19264T (=DSM 44701T), isolated from a smear-ripened cheese.</title>
        <authorList>
            <consortium name="US DOE Joint Genome Institute (JGI-PGF)"/>
            <person name="Walter F."/>
            <person name="Albersmeier A."/>
            <person name="Kalinowski J."/>
            <person name="Ruckert C."/>
        </authorList>
    </citation>
    <scope>NUCLEOTIDE SEQUENCE</scope>
    <source>
        <strain evidence="5">CGMCC 4.7398</strain>
    </source>
</reference>
<sequence length="240" mass="25565">MTAASIAKDLRAAIRSGTYKPGDRLPSEAALMSNYGVARMTARHGLSMLKDEGLTVTRHGSGVFVRAFEPIVRDSTGGQADDSTVTAEVDETGAGLTVRTLAVTAEAEPSEKIRASLGLAEGEKVTVRERLHLRERKPVLFATSYLPASIAAGTPIADQEVGPGGTHARLTEAGHAPVKFREDVVGRMPTIEEIEELRIEPGTPVLSVTRTAFTEDGSPVEISHVVLDAGEFMLRYDIGS</sequence>
<protein>
    <submittedName>
        <fullName evidence="5">GntR family transcriptional regulator</fullName>
    </submittedName>
</protein>
<dbReference type="InterPro" id="IPR011663">
    <property type="entry name" value="UTRA"/>
</dbReference>